<dbReference type="InterPro" id="IPR016181">
    <property type="entry name" value="Acyl_CoA_acyltransferase"/>
</dbReference>
<dbReference type="InterPro" id="IPR000182">
    <property type="entry name" value="GNAT_dom"/>
</dbReference>
<proteinExistence type="predicted"/>
<dbReference type="SUPFAM" id="SSF55729">
    <property type="entry name" value="Acyl-CoA N-acyltransferases (Nat)"/>
    <property type="match status" value="1"/>
</dbReference>
<sequence length="314" mass="34665">WSEVYGYTYQAQAARFASDPAEQRHTYVAVAADGTVLSTLHYRLSRRRDATGAPRLVGEVDSVTTRADARRQGHATRLLRMALDALRRDGCDWSLLVATEDGRPLYERYGWRCYGEPWRRGTILGELPRTTGAFVVRPYDPLSASEGWDPIAAVDVAFNRRRPLTVVRNAAYWRGYAALRVGTWIATEGLVIFAAFRGAADPRALGYAMAEFYPDAFQVRDIGALPEEAGVPLALLTAIAAEARRRGIPLAGRMYLPQEPPIDAALDRLFGPTLHAGQDDGHLMARPIASGFTEQQLDAIFTAPDAHFSAIDLF</sequence>
<evidence type="ECO:0000259" key="1">
    <source>
        <dbReference type="PROSITE" id="PS51186"/>
    </source>
</evidence>
<dbReference type="AlphaFoldDB" id="A0A6J4UUH4"/>
<dbReference type="PANTHER" id="PTHR37817">
    <property type="entry name" value="N-ACETYLTRANSFERASE EIS"/>
    <property type="match status" value="1"/>
</dbReference>
<dbReference type="PROSITE" id="PS51186">
    <property type="entry name" value="GNAT"/>
    <property type="match status" value="1"/>
</dbReference>
<feature type="domain" description="N-acetyltransferase" evidence="1">
    <location>
        <begin position="1"/>
        <end position="130"/>
    </location>
</feature>
<dbReference type="InterPro" id="IPR051554">
    <property type="entry name" value="Acetyltransferase_Eis"/>
</dbReference>
<accession>A0A6J4UUH4</accession>
<reference evidence="2" key="1">
    <citation type="submission" date="2020-02" db="EMBL/GenBank/DDBJ databases">
        <authorList>
            <person name="Meier V. D."/>
        </authorList>
    </citation>
    <scope>NUCLEOTIDE SEQUENCE</scope>
    <source>
        <strain evidence="2">AVDCRST_MAG88</strain>
    </source>
</reference>
<dbReference type="EMBL" id="CADCWM010000459">
    <property type="protein sequence ID" value="CAA9560850.1"/>
    <property type="molecule type" value="Genomic_DNA"/>
</dbReference>
<feature type="non-terminal residue" evidence="2">
    <location>
        <position position="1"/>
    </location>
</feature>
<dbReference type="Gene3D" id="3.40.630.30">
    <property type="match status" value="1"/>
</dbReference>
<name>A0A6J4UUH4_9BACT</name>
<dbReference type="Pfam" id="PF13527">
    <property type="entry name" value="Acetyltransf_9"/>
    <property type="match status" value="1"/>
</dbReference>
<dbReference type="GO" id="GO:0030649">
    <property type="term" value="P:aminoglycoside antibiotic catabolic process"/>
    <property type="evidence" value="ECO:0007669"/>
    <property type="project" value="TreeGrafter"/>
</dbReference>
<protein>
    <recommendedName>
        <fullName evidence="1">N-acetyltransferase domain-containing protein</fullName>
    </recommendedName>
</protein>
<dbReference type="GO" id="GO:0034069">
    <property type="term" value="F:aminoglycoside N-acetyltransferase activity"/>
    <property type="evidence" value="ECO:0007669"/>
    <property type="project" value="TreeGrafter"/>
</dbReference>
<dbReference type="PANTHER" id="PTHR37817:SF1">
    <property type="entry name" value="N-ACETYLTRANSFERASE EIS"/>
    <property type="match status" value="1"/>
</dbReference>
<organism evidence="2">
    <name type="scientific">uncultured Thermomicrobiales bacterium</name>
    <dbReference type="NCBI Taxonomy" id="1645740"/>
    <lineage>
        <taxon>Bacteria</taxon>
        <taxon>Pseudomonadati</taxon>
        <taxon>Thermomicrobiota</taxon>
        <taxon>Thermomicrobia</taxon>
        <taxon>Thermomicrobiales</taxon>
        <taxon>environmental samples</taxon>
    </lineage>
</organism>
<gene>
    <name evidence="2" type="ORF">AVDCRST_MAG88-1488</name>
</gene>
<dbReference type="CDD" id="cd04301">
    <property type="entry name" value="NAT_SF"/>
    <property type="match status" value="1"/>
</dbReference>
<evidence type="ECO:0000313" key="2">
    <source>
        <dbReference type="EMBL" id="CAA9560850.1"/>
    </source>
</evidence>